<dbReference type="PANTHER" id="PTHR12526">
    <property type="entry name" value="GLYCOSYLTRANSFERASE"/>
    <property type="match status" value="1"/>
</dbReference>
<sequence length="505" mass="57316">MSNKNADILLLLEGTYPYVRGGVSSWVHQIIEGLPHYNFELVFIGGAPEHYGEIQYTLPKNVTKLHVHYLVENDTSEIKAKHGVKYKKELFDFWQQLQNYFRDCDEPIPTELLKFAFETLAKKDGINEADFLYSESSWQVLTNYYSTFCDESSFIDFFWSYRNLYKPLFKIAEIARGLPKVKLIHSISTGYAGILGSGASVISDTPFLLTEHGIYTKERKIDLIQASWIKESEQSLGKNLNTEMGFIRRMWISFFEQIGRTTYQEADKVISLYDGNRQRQIKDGAAPEKAFVVPNGIKTVRFIEALKQRPKQIPPVVGLIGRVVPIKDIKTFIRAIKEAQSMLPEVEGWIIGPYEEDPQYYKECELLVGSLDLQSSVKFLGMQDITKILPKLGIVALTSISEAQPLVLLEAMAAGVPVLASDVGSCREIIEGGTDEDKALGKAGEVVSIASPSETAQQISNMLTNEQVWLEYQKSGLDRVQKFYDESHMFARYDKLYKDTMAWPE</sequence>
<comment type="caution">
    <text evidence="2">The sequence shown here is derived from an EMBL/GenBank/DDBJ whole genome shotgun (WGS) entry which is preliminary data.</text>
</comment>
<dbReference type="InterPro" id="IPR047691">
    <property type="entry name" value="PelF-like"/>
</dbReference>
<gene>
    <name evidence="2" type="ORF">LCGC14_1067030</name>
</gene>
<accession>A0A0F9QQ60</accession>
<name>A0A0F9QQ60_9ZZZZ</name>
<dbReference type="AlphaFoldDB" id="A0A0F9QQ60"/>
<dbReference type="SUPFAM" id="SSF53756">
    <property type="entry name" value="UDP-Glycosyltransferase/glycogen phosphorylase"/>
    <property type="match status" value="1"/>
</dbReference>
<dbReference type="Pfam" id="PF11997">
    <property type="entry name" value="DUF3492"/>
    <property type="match status" value="1"/>
</dbReference>
<protein>
    <recommendedName>
        <fullName evidence="1">DUF3492 domain-containing protein</fullName>
    </recommendedName>
</protein>
<dbReference type="PANTHER" id="PTHR12526:SF608">
    <property type="entry name" value="PELF"/>
    <property type="match status" value="1"/>
</dbReference>
<evidence type="ECO:0000313" key="2">
    <source>
        <dbReference type="EMBL" id="KKN07428.1"/>
    </source>
</evidence>
<proteinExistence type="predicted"/>
<dbReference type="Gene3D" id="3.40.50.2000">
    <property type="entry name" value="Glycogen Phosphorylase B"/>
    <property type="match status" value="2"/>
</dbReference>
<organism evidence="2">
    <name type="scientific">marine sediment metagenome</name>
    <dbReference type="NCBI Taxonomy" id="412755"/>
    <lineage>
        <taxon>unclassified sequences</taxon>
        <taxon>metagenomes</taxon>
        <taxon>ecological metagenomes</taxon>
    </lineage>
</organism>
<dbReference type="InterPro" id="IPR022622">
    <property type="entry name" value="DUF3492"/>
</dbReference>
<reference evidence="2" key="1">
    <citation type="journal article" date="2015" name="Nature">
        <title>Complex archaea that bridge the gap between prokaryotes and eukaryotes.</title>
        <authorList>
            <person name="Spang A."/>
            <person name="Saw J.H."/>
            <person name="Jorgensen S.L."/>
            <person name="Zaremba-Niedzwiedzka K."/>
            <person name="Martijn J."/>
            <person name="Lind A.E."/>
            <person name="van Eijk R."/>
            <person name="Schleper C."/>
            <person name="Guy L."/>
            <person name="Ettema T.J."/>
        </authorList>
    </citation>
    <scope>NUCLEOTIDE SEQUENCE</scope>
</reference>
<dbReference type="CDD" id="cd03813">
    <property type="entry name" value="GT4-like"/>
    <property type="match status" value="1"/>
</dbReference>
<dbReference type="EMBL" id="LAZR01004572">
    <property type="protein sequence ID" value="KKN07428.1"/>
    <property type="molecule type" value="Genomic_DNA"/>
</dbReference>
<evidence type="ECO:0000259" key="1">
    <source>
        <dbReference type="Pfam" id="PF11997"/>
    </source>
</evidence>
<dbReference type="Pfam" id="PF13692">
    <property type="entry name" value="Glyco_trans_1_4"/>
    <property type="match status" value="1"/>
</dbReference>
<feature type="domain" description="DUF3492" evidence="1">
    <location>
        <begin position="6"/>
        <end position="288"/>
    </location>
</feature>
<dbReference type="NCBIfam" id="NF038011">
    <property type="entry name" value="PelF"/>
    <property type="match status" value="1"/>
</dbReference>